<evidence type="ECO:0000313" key="1">
    <source>
        <dbReference type="EMBL" id="MCL1104981.1"/>
    </source>
</evidence>
<reference evidence="1" key="1">
    <citation type="submission" date="2022-01" db="EMBL/GenBank/DDBJ databases">
        <title>Whole genome-based taxonomy of the Shewanellaceae.</title>
        <authorList>
            <person name="Martin-Rodriguez A.J."/>
        </authorList>
    </citation>
    <scope>NUCLEOTIDE SEQUENCE</scope>
    <source>
        <strain evidence="1">DSM 23803</strain>
    </source>
</reference>
<comment type="caution">
    <text evidence="1">The sequence shown here is derived from an EMBL/GenBank/DDBJ whole genome shotgun (WGS) entry which is preliminary data.</text>
</comment>
<dbReference type="RefSeq" id="WP_188924575.1">
    <property type="nucleotide sequence ID" value="NZ_BMQI01000012.1"/>
</dbReference>
<evidence type="ECO:0000313" key="2">
    <source>
        <dbReference type="Proteomes" id="UP001139408"/>
    </source>
</evidence>
<sequence>MDFVSLKFDEVRTSFAAIKRQRSSSVVGYILNGKILKIEYLTVQKTDRLNAFATSIVEISI</sequence>
<organism evidence="1 2">
    <name type="scientific">Shewanella algicola</name>
    <dbReference type="NCBI Taxonomy" id="640633"/>
    <lineage>
        <taxon>Bacteria</taxon>
        <taxon>Pseudomonadati</taxon>
        <taxon>Pseudomonadota</taxon>
        <taxon>Gammaproteobacteria</taxon>
        <taxon>Alteromonadales</taxon>
        <taxon>Shewanellaceae</taxon>
        <taxon>Shewanella</taxon>
    </lineage>
</organism>
<accession>A0A9X2CD21</accession>
<proteinExistence type="predicted"/>
<name>A0A9X2CD21_9GAMM</name>
<protein>
    <submittedName>
        <fullName evidence="1">Uncharacterized protein</fullName>
    </submittedName>
</protein>
<gene>
    <name evidence="1" type="ORF">L2749_06865</name>
</gene>
<dbReference type="AlphaFoldDB" id="A0A9X2CD21"/>
<dbReference type="Proteomes" id="UP001139408">
    <property type="component" value="Unassembled WGS sequence"/>
</dbReference>
<dbReference type="EMBL" id="JAKILJ010000012">
    <property type="protein sequence ID" value="MCL1104981.1"/>
    <property type="molecule type" value="Genomic_DNA"/>
</dbReference>
<keyword evidence="2" id="KW-1185">Reference proteome</keyword>